<feature type="transmembrane region" description="Helical" evidence="2">
    <location>
        <begin position="7"/>
        <end position="26"/>
    </location>
</feature>
<dbReference type="PANTHER" id="PTHR30441">
    <property type="entry name" value="DUF748 DOMAIN-CONTAINING PROTEIN"/>
    <property type="match status" value="1"/>
</dbReference>
<dbReference type="GO" id="GO:0005886">
    <property type="term" value="C:plasma membrane"/>
    <property type="evidence" value="ECO:0007669"/>
    <property type="project" value="TreeGrafter"/>
</dbReference>
<dbReference type="AlphaFoldDB" id="A0AAF0BXD9"/>
<dbReference type="Proteomes" id="UP000032568">
    <property type="component" value="Chromosome"/>
</dbReference>
<dbReference type="InterPro" id="IPR007844">
    <property type="entry name" value="AsmA"/>
</dbReference>
<gene>
    <name evidence="4" type="ORF">SG35_016875</name>
</gene>
<feature type="domain" description="AsmA" evidence="3">
    <location>
        <begin position="1"/>
        <end position="255"/>
    </location>
</feature>
<feature type="compositionally biased region" description="Polar residues" evidence="1">
    <location>
        <begin position="135"/>
        <end position="151"/>
    </location>
</feature>
<feature type="region of interest" description="Disordered" evidence="1">
    <location>
        <begin position="135"/>
        <end position="158"/>
    </location>
</feature>
<dbReference type="InterPro" id="IPR052894">
    <property type="entry name" value="AsmA-related"/>
</dbReference>
<evidence type="ECO:0000256" key="1">
    <source>
        <dbReference type="SAM" id="MobiDB-lite"/>
    </source>
</evidence>
<name>A0AAF0BXD9_9GAMM</name>
<dbReference type="KEGG" id="tact:SG35_016875"/>
<evidence type="ECO:0000256" key="2">
    <source>
        <dbReference type="SAM" id="Phobius"/>
    </source>
</evidence>
<dbReference type="Pfam" id="PF05170">
    <property type="entry name" value="AsmA"/>
    <property type="match status" value="2"/>
</dbReference>
<dbReference type="GO" id="GO:0090313">
    <property type="term" value="P:regulation of protein targeting to membrane"/>
    <property type="evidence" value="ECO:0007669"/>
    <property type="project" value="TreeGrafter"/>
</dbReference>
<feature type="region of interest" description="Disordered" evidence="1">
    <location>
        <begin position="356"/>
        <end position="388"/>
    </location>
</feature>
<dbReference type="RefSeq" id="WP_044831656.1">
    <property type="nucleotide sequence ID" value="NZ_CP059735.1"/>
</dbReference>
<feature type="domain" description="AsmA" evidence="3">
    <location>
        <begin position="282"/>
        <end position="580"/>
    </location>
</feature>
<proteinExistence type="predicted"/>
<accession>A0AAF0BXD9</accession>
<keyword evidence="2" id="KW-1133">Transmembrane helix</keyword>
<dbReference type="PANTHER" id="PTHR30441:SF4">
    <property type="entry name" value="PROTEIN ASMA"/>
    <property type="match status" value="1"/>
</dbReference>
<evidence type="ECO:0000313" key="4">
    <source>
        <dbReference type="EMBL" id="WDD97026.1"/>
    </source>
</evidence>
<reference evidence="4 5" key="1">
    <citation type="journal article" date="2015" name="Genome Announc.">
        <title>Draft Genome Sequences of Marine Isolates of Thalassomonas viridans and Thalassomonas actiniarum.</title>
        <authorList>
            <person name="Olonade I."/>
            <person name="van Zyl L.J."/>
            <person name="Trindade M."/>
        </authorList>
    </citation>
    <scope>NUCLEOTIDE SEQUENCE [LARGE SCALE GENOMIC DNA]</scope>
    <source>
        <strain evidence="4 5">A5K-106</strain>
    </source>
</reference>
<keyword evidence="5" id="KW-1185">Reference proteome</keyword>
<keyword evidence="2" id="KW-0472">Membrane</keyword>
<evidence type="ECO:0000259" key="3">
    <source>
        <dbReference type="Pfam" id="PF05170"/>
    </source>
</evidence>
<sequence length="672" mass="73465">MSTASKALISVIAFVICLVVILPFFISSDDILAQVSSQVEKQTGRSLFIDGEKKLSLFPALVLELNRVRFANLPQGSRKNMVTMTSMQIHLPWMSIFSKQLNIEKFIVIEPDILLEVDDKGTANWQFLPVNNTTLSQKASPPGQKTTNAVTPQHPPMSLPEGFDLQLGQIEIQNGTITYLDKRKEVSQQRIKLDKLNLAILLPSLHQALKINGEISYADQVFSLASTLSTPVEALNRQSFTFSIALTSTLANLNYNGKITNLGEDIRGTLNLSGDSVKKIALWQKLPLEAQAQAFNQFSLIGNLHLNNNILRLEQLNATLDELSINGEADLHLTTPPYIRSDINLGILNLTPYLPPKNKDAPGLNTDKSPPPSPAEKEGPSDKQAQPIVWDKTPIDLAALGAVNADIKISSEQLQLNDITLGTNQLNISLKNKRAEIALTQFSAYQGQGKGTIKLNASTSPYQLNTEFSLSGIQAQPLLRDVIGFEQLIGSGKLNFSFTSHGQSLNDFINQLNGTVSTELSDGAIKGVNLGALARSAKNLLSGNFDKMSLDKDFSQSEKTDFAALNASFQFAQGISTDNQLTLANPFLRVSGQGKVNLPESHLDYRLNTRLVNSAKGQASTEKTSGLTLPVKIKGPFHQLKIKADLKSEASEQLKQKAKDKITDKLKDLFGN</sequence>
<organism evidence="4 5">
    <name type="scientific">Thalassomonas actiniarum</name>
    <dbReference type="NCBI Taxonomy" id="485447"/>
    <lineage>
        <taxon>Bacteria</taxon>
        <taxon>Pseudomonadati</taxon>
        <taxon>Pseudomonadota</taxon>
        <taxon>Gammaproteobacteria</taxon>
        <taxon>Alteromonadales</taxon>
        <taxon>Colwelliaceae</taxon>
        <taxon>Thalassomonas</taxon>
    </lineage>
</organism>
<reference evidence="4 5" key="2">
    <citation type="journal article" date="2022" name="Mar. Drugs">
        <title>Bioassay-Guided Fractionation Leads to the Detection of Cholic Acid Generated by the Rare Thalassomonas sp.</title>
        <authorList>
            <person name="Pheiffer F."/>
            <person name="Schneider Y.K."/>
            <person name="Hansen E.H."/>
            <person name="Andersen J.H."/>
            <person name="Isaksson J."/>
            <person name="Busche T."/>
            <person name="R C."/>
            <person name="Kalinowski J."/>
            <person name="Zyl L.V."/>
            <person name="Trindade M."/>
        </authorList>
    </citation>
    <scope>NUCLEOTIDE SEQUENCE [LARGE SCALE GENOMIC DNA]</scope>
    <source>
        <strain evidence="4 5">A5K-106</strain>
    </source>
</reference>
<dbReference type="EMBL" id="CP059735">
    <property type="protein sequence ID" value="WDD97026.1"/>
    <property type="molecule type" value="Genomic_DNA"/>
</dbReference>
<protein>
    <submittedName>
        <fullName evidence="4">AsmA family protein</fullName>
    </submittedName>
</protein>
<evidence type="ECO:0000313" key="5">
    <source>
        <dbReference type="Proteomes" id="UP000032568"/>
    </source>
</evidence>
<keyword evidence="2" id="KW-0812">Transmembrane</keyword>